<gene>
    <name evidence="2" type="ORF">FrCorBMG51_16300</name>
</gene>
<evidence type="ECO:0008006" key="4">
    <source>
        <dbReference type="Google" id="ProtNLM"/>
    </source>
</evidence>
<comment type="caution">
    <text evidence="2">The sequence shown here is derived from an EMBL/GenBank/DDBJ whole genome shotgun (WGS) entry which is preliminary data.</text>
</comment>
<dbReference type="Proteomes" id="UP000035425">
    <property type="component" value="Unassembled WGS sequence"/>
</dbReference>
<name>A0ABR5F1Z9_9ACTN</name>
<accession>A0ABR5F1Z9</accession>
<reference evidence="2 3" key="1">
    <citation type="submission" date="2014-12" db="EMBL/GenBank/DDBJ databases">
        <title>Frankia sp. BMG5.1 draft genome.</title>
        <authorList>
            <person name="Gtari M."/>
            <person name="Ghodhbane-Gtari F."/>
            <person name="Nouioui I."/>
            <person name="Ktari A."/>
            <person name="Hezbri K."/>
            <person name="Mimouni W."/>
            <person name="Sbissi I."/>
            <person name="Ayari A."/>
            <person name="Yamanaka T."/>
            <person name="Normand P."/>
            <person name="Tisa L.S."/>
            <person name="Boudabous A."/>
        </authorList>
    </citation>
    <scope>NUCLEOTIDE SEQUENCE [LARGE SCALE GENOMIC DNA]</scope>
    <source>
        <strain evidence="2 3">BMG5.1</strain>
    </source>
</reference>
<evidence type="ECO:0000313" key="2">
    <source>
        <dbReference type="EMBL" id="KLL10721.1"/>
    </source>
</evidence>
<organism evidence="2 3">
    <name type="scientific">Protofrankia coriariae</name>
    <dbReference type="NCBI Taxonomy" id="1562887"/>
    <lineage>
        <taxon>Bacteria</taxon>
        <taxon>Bacillati</taxon>
        <taxon>Actinomycetota</taxon>
        <taxon>Actinomycetes</taxon>
        <taxon>Frankiales</taxon>
        <taxon>Frankiaceae</taxon>
        <taxon>Protofrankia</taxon>
    </lineage>
</organism>
<evidence type="ECO:0000256" key="1">
    <source>
        <dbReference type="SAM" id="MobiDB-lite"/>
    </source>
</evidence>
<protein>
    <recommendedName>
        <fullName evidence="4">SseB protein N-terminal domain-containing protein</fullName>
    </recommendedName>
</protein>
<dbReference type="EMBL" id="JWIO01000027">
    <property type="protein sequence ID" value="KLL10721.1"/>
    <property type="molecule type" value="Genomic_DNA"/>
</dbReference>
<sequence>MESLHQTLRNLGSLPLRAPPDPPDLRDYVELALRGGFPKEEEVFGMQRHGEGVSRADFIPDVIWVNGEGSWMVPLNRAEEPERWQAAVDSDAPVIIQVDDGADTYGVSRGIFPTSSSSAPGVMNRPPGTEQTDLGRPGQALSRLPGSHQVSVRLKPHYQVP</sequence>
<feature type="region of interest" description="Disordered" evidence="1">
    <location>
        <begin position="112"/>
        <end position="146"/>
    </location>
</feature>
<keyword evidence="3" id="KW-1185">Reference proteome</keyword>
<proteinExistence type="predicted"/>
<evidence type="ECO:0000313" key="3">
    <source>
        <dbReference type="Proteomes" id="UP000035425"/>
    </source>
</evidence>